<dbReference type="EMBL" id="CP045484">
    <property type="protein sequence ID" value="QGR16731.1"/>
    <property type="molecule type" value="Genomic_DNA"/>
</dbReference>
<evidence type="ECO:0000313" key="1">
    <source>
        <dbReference type="EMBL" id="MBB5254463.1"/>
    </source>
</evidence>
<evidence type="ECO:0000313" key="4">
    <source>
        <dbReference type="Proteomes" id="UP000582213"/>
    </source>
</evidence>
<dbReference type="AlphaFoldDB" id="A0A650CFS4"/>
<proteinExistence type="predicted"/>
<dbReference type="Proteomes" id="UP000427373">
    <property type="component" value="Chromosome"/>
</dbReference>
<dbReference type="KEGG" id="soh:D1869_05670"/>
<keyword evidence="3" id="KW-1185">Reference proteome</keyword>
<gene>
    <name evidence="2" type="ORF">D1869_05670</name>
    <name evidence="1" type="ORF">HNQ62_002237</name>
</gene>
<dbReference type="RefSeq" id="WP_156014286.1">
    <property type="nucleotide sequence ID" value="NZ_CP045484.1"/>
</dbReference>
<sequence length="102" mass="12074">MNSHAYLAKQLLKISENTNDNTVKMQAIMRCIEEIATYKYNLDDSSQDYKKMLVATIRNDKELYPLYSQILDMIFYYLLGEEVKIDDIKKKVEEIVNQIKEI</sequence>
<name>A0A650CFS4_SULOH</name>
<reference evidence="1 4" key="2">
    <citation type="submission" date="2020-08" db="EMBL/GenBank/DDBJ databases">
        <title>Genomic Encyclopedia of Type Strains, Phase IV (KMG-IV): sequencing the most valuable type-strain genomes for metagenomic binning, comparative biology and taxonomic classification.</title>
        <authorList>
            <person name="Goeker M."/>
        </authorList>
    </citation>
    <scope>NUCLEOTIDE SEQUENCE [LARGE SCALE GENOMIC DNA]</scope>
    <source>
        <strain evidence="1 4">DSM 12421</strain>
    </source>
</reference>
<dbReference type="EMBL" id="JACHFY010000016">
    <property type="protein sequence ID" value="MBB5254463.1"/>
    <property type="molecule type" value="Genomic_DNA"/>
</dbReference>
<reference evidence="2 3" key="1">
    <citation type="submission" date="2019-10" db="EMBL/GenBank/DDBJ databases">
        <title>Genome Sequences from Six Type Strain Members of the Archaeal Family Sulfolobaceae: Acidianus ambivalens, Acidianus infernus, Metallosphaera prunae, Stygiolobus azoricus, Sulfolobus metallicus, and Sulfurisphaera ohwakuensis.</title>
        <authorList>
            <person name="Counts J.A."/>
            <person name="Kelly R.M."/>
        </authorList>
    </citation>
    <scope>NUCLEOTIDE SEQUENCE [LARGE SCALE GENOMIC DNA]</scope>
    <source>
        <strain evidence="2 3">TA-1</strain>
    </source>
</reference>
<organism evidence="2 3">
    <name type="scientific">Sulfurisphaera ohwakuensis</name>
    <dbReference type="NCBI Taxonomy" id="69656"/>
    <lineage>
        <taxon>Archaea</taxon>
        <taxon>Thermoproteota</taxon>
        <taxon>Thermoprotei</taxon>
        <taxon>Sulfolobales</taxon>
        <taxon>Sulfolobaceae</taxon>
        <taxon>Sulfurisphaera</taxon>
    </lineage>
</organism>
<accession>A0A650CFS4</accession>
<protein>
    <submittedName>
        <fullName evidence="2">Uncharacterized protein</fullName>
    </submittedName>
</protein>
<dbReference type="OrthoDB" id="378998at2157"/>
<dbReference type="Proteomes" id="UP000582213">
    <property type="component" value="Unassembled WGS sequence"/>
</dbReference>
<evidence type="ECO:0000313" key="3">
    <source>
        <dbReference type="Proteomes" id="UP000427373"/>
    </source>
</evidence>
<dbReference type="GeneID" id="42800714"/>
<evidence type="ECO:0000313" key="2">
    <source>
        <dbReference type="EMBL" id="QGR16731.1"/>
    </source>
</evidence>